<proteinExistence type="predicted"/>
<gene>
    <name evidence="1" type="ORF">EVA_09300</name>
</gene>
<reference evidence="1" key="1">
    <citation type="journal article" date="2012" name="PLoS ONE">
        <title>Gene sets for utilization of primary and secondary nutrition supplies in the distal gut of endangered iberian lynx.</title>
        <authorList>
            <person name="Alcaide M."/>
            <person name="Messina E."/>
            <person name="Richter M."/>
            <person name="Bargiela R."/>
            <person name="Peplies J."/>
            <person name="Huws S.A."/>
            <person name="Newbold C.J."/>
            <person name="Golyshin P.N."/>
            <person name="Simon M.A."/>
            <person name="Lopez G."/>
            <person name="Yakimov M.M."/>
            <person name="Ferrer M."/>
        </authorList>
    </citation>
    <scope>NUCLEOTIDE SEQUENCE</scope>
</reference>
<sequence length="35" mass="3672">MLSTYKSFPCFAAATAALTAPTSPVRVTKPFPPMA</sequence>
<dbReference type="AlphaFoldDB" id="J9G6W8"/>
<comment type="caution">
    <text evidence="1">The sequence shown here is derived from an EMBL/GenBank/DDBJ whole genome shotgun (WGS) entry which is preliminary data.</text>
</comment>
<name>J9G6W8_9ZZZZ</name>
<dbReference type="EMBL" id="AMCI01002480">
    <property type="protein sequence ID" value="EJX02594.1"/>
    <property type="molecule type" value="Genomic_DNA"/>
</dbReference>
<organism evidence="1">
    <name type="scientific">gut metagenome</name>
    <dbReference type="NCBI Taxonomy" id="749906"/>
    <lineage>
        <taxon>unclassified sequences</taxon>
        <taxon>metagenomes</taxon>
        <taxon>organismal metagenomes</taxon>
    </lineage>
</organism>
<accession>J9G6W8</accession>
<protein>
    <submittedName>
        <fullName evidence="1">Secreted protein</fullName>
    </submittedName>
</protein>
<evidence type="ECO:0000313" key="1">
    <source>
        <dbReference type="EMBL" id="EJX02594.1"/>
    </source>
</evidence>